<sequence>MGGEVFPELPSTAAAEAKGNEFPPRWRFHLARNEDASQPKRNRNAIDLKQKKRPHKAAISSLRLENFPMRWKISLCGTDQSR</sequence>
<reference evidence="2 3" key="1">
    <citation type="submission" date="2019-11" db="EMBL/GenBank/DDBJ databases">
        <title>Novel species isolated from a subtropical stream in China.</title>
        <authorList>
            <person name="Lu H."/>
        </authorList>
    </citation>
    <scope>NUCLEOTIDE SEQUENCE [LARGE SCALE GENOMIC DNA]</scope>
    <source>
        <strain evidence="2 3">FT92W</strain>
    </source>
</reference>
<evidence type="ECO:0000313" key="3">
    <source>
        <dbReference type="Proteomes" id="UP000446768"/>
    </source>
</evidence>
<dbReference type="RefSeq" id="WP_154380186.1">
    <property type="nucleotide sequence ID" value="NZ_WKJJ01000021.1"/>
</dbReference>
<protein>
    <submittedName>
        <fullName evidence="2">Uncharacterized protein</fullName>
    </submittedName>
</protein>
<dbReference type="EMBL" id="WKJJ01000021">
    <property type="protein sequence ID" value="MRV75541.1"/>
    <property type="molecule type" value="Genomic_DNA"/>
</dbReference>
<evidence type="ECO:0000256" key="1">
    <source>
        <dbReference type="SAM" id="MobiDB-lite"/>
    </source>
</evidence>
<feature type="compositionally biased region" description="Basic and acidic residues" evidence="1">
    <location>
        <begin position="31"/>
        <end position="49"/>
    </location>
</feature>
<keyword evidence="3" id="KW-1185">Reference proteome</keyword>
<dbReference type="AlphaFoldDB" id="A0A7X2LVK2"/>
<name>A0A7X2LVK2_9BURK</name>
<dbReference type="Proteomes" id="UP000446768">
    <property type="component" value="Unassembled WGS sequence"/>
</dbReference>
<feature type="region of interest" description="Disordered" evidence="1">
    <location>
        <begin position="1"/>
        <end position="54"/>
    </location>
</feature>
<accession>A0A7X2LVK2</accession>
<proteinExistence type="predicted"/>
<evidence type="ECO:0000313" key="2">
    <source>
        <dbReference type="EMBL" id="MRV75541.1"/>
    </source>
</evidence>
<organism evidence="2 3">
    <name type="scientific">Pseudoduganella rivuli</name>
    <dbReference type="NCBI Taxonomy" id="2666085"/>
    <lineage>
        <taxon>Bacteria</taxon>
        <taxon>Pseudomonadati</taxon>
        <taxon>Pseudomonadota</taxon>
        <taxon>Betaproteobacteria</taxon>
        <taxon>Burkholderiales</taxon>
        <taxon>Oxalobacteraceae</taxon>
        <taxon>Telluria group</taxon>
        <taxon>Pseudoduganella</taxon>
    </lineage>
</organism>
<gene>
    <name evidence="2" type="ORF">GJ700_27870</name>
</gene>
<comment type="caution">
    <text evidence="2">The sequence shown here is derived from an EMBL/GenBank/DDBJ whole genome shotgun (WGS) entry which is preliminary data.</text>
</comment>